<keyword evidence="1" id="KW-0812">Transmembrane</keyword>
<name>B5AX88_9CAUD</name>
<sequence length="67" mass="7531">MKSTDIAVIAFVLSVLITGFQPQEDSLGVWLQGCFMFSGAAWMIAEALSMIKRFYKYVMTDHGEYEG</sequence>
<organism evidence="2 3">
    <name type="scientific">Iodobacter phage PhiPLPE</name>
    <dbReference type="NCBI Taxonomy" id="551895"/>
    <lineage>
        <taxon>Viruses</taxon>
        <taxon>Duplodnaviria</taxon>
        <taxon>Heunggongvirae</taxon>
        <taxon>Uroviricota</taxon>
        <taxon>Caudoviricetes</taxon>
        <taxon>Iodovirus</taxon>
        <taxon>Iodovirus PLPE</taxon>
    </lineage>
</organism>
<protein>
    <submittedName>
        <fullName evidence="2">Uncharacterized protein</fullName>
    </submittedName>
</protein>
<proteinExistence type="predicted"/>
<dbReference type="GeneID" id="6779495"/>
<reference evidence="3" key="1">
    <citation type="journal article" date="2009" name="Environ. Microbiol. Rep.">
        <title>Isolation and genomic characterization of the first phage infecting Iodobacteria: ?PLPE, a myovirus having a novel set of features.</title>
        <authorList>
            <person name="Leblanc C."/>
            <person name="Caumont-Sarcos A."/>
            <person name="Comeau A.M."/>
            <person name="Krisch H.M."/>
        </authorList>
    </citation>
    <scope>NUCLEOTIDE SEQUENCE [LARGE SCALE GENOMIC DNA]</scope>
</reference>
<gene>
    <name evidence="2" type="ORF">phiPLPE_69</name>
</gene>
<keyword evidence="1" id="KW-0472">Membrane</keyword>
<keyword evidence="3" id="KW-1185">Reference proteome</keyword>
<dbReference type="Proteomes" id="UP000001862">
    <property type="component" value="Segment"/>
</dbReference>
<dbReference type="RefSeq" id="YP_002128503.1">
    <property type="nucleotide sequence ID" value="NC_011142.1"/>
</dbReference>
<accession>B5AX88</accession>
<dbReference type="KEGG" id="vg:6779495"/>
<evidence type="ECO:0000256" key="1">
    <source>
        <dbReference type="SAM" id="Phobius"/>
    </source>
</evidence>
<keyword evidence="1" id="KW-1133">Transmembrane helix</keyword>
<feature type="transmembrane region" description="Helical" evidence="1">
    <location>
        <begin position="29"/>
        <end position="49"/>
    </location>
</feature>
<dbReference type="EMBL" id="EU876853">
    <property type="protein sequence ID" value="ACG60391.1"/>
    <property type="molecule type" value="Genomic_DNA"/>
</dbReference>
<evidence type="ECO:0000313" key="2">
    <source>
        <dbReference type="EMBL" id="ACG60391.1"/>
    </source>
</evidence>
<evidence type="ECO:0000313" key="3">
    <source>
        <dbReference type="Proteomes" id="UP000001862"/>
    </source>
</evidence>